<gene>
    <name evidence="5" type="ORF">UT41_C0001G0032</name>
</gene>
<dbReference type="AlphaFoldDB" id="A0A0G0NAI5"/>
<dbReference type="Proteomes" id="UP000034665">
    <property type="component" value="Unassembled WGS sequence"/>
</dbReference>
<dbReference type="Pfam" id="PF08241">
    <property type="entry name" value="Methyltransf_11"/>
    <property type="match status" value="1"/>
</dbReference>
<name>A0A0G0NAI5_9BACT</name>
<evidence type="ECO:0000256" key="3">
    <source>
        <dbReference type="ARBA" id="ARBA00022679"/>
    </source>
</evidence>
<comment type="caution">
    <text evidence="5">The sequence shown here is derived from an EMBL/GenBank/DDBJ whole genome shotgun (WGS) entry which is preliminary data.</text>
</comment>
<protein>
    <submittedName>
        <fullName evidence="5">Methylase involved in ubiquinone/menaquinone biosynthesis</fullName>
    </submittedName>
</protein>
<accession>A0A0G0NAI5</accession>
<evidence type="ECO:0000313" key="6">
    <source>
        <dbReference type="Proteomes" id="UP000034665"/>
    </source>
</evidence>
<dbReference type="InterPro" id="IPR051052">
    <property type="entry name" value="Diverse_substrate_MTase"/>
</dbReference>
<dbReference type="GO" id="GO:0008757">
    <property type="term" value="F:S-adenosylmethionine-dependent methyltransferase activity"/>
    <property type="evidence" value="ECO:0007669"/>
    <property type="project" value="InterPro"/>
</dbReference>
<evidence type="ECO:0000313" key="5">
    <source>
        <dbReference type="EMBL" id="KKR12488.1"/>
    </source>
</evidence>
<keyword evidence="5" id="KW-0830">Ubiquinone</keyword>
<dbReference type="Gene3D" id="3.40.50.150">
    <property type="entry name" value="Vaccinia Virus protein VP39"/>
    <property type="match status" value="1"/>
</dbReference>
<feature type="domain" description="Methyltransferase type 11" evidence="4">
    <location>
        <begin position="45"/>
        <end position="143"/>
    </location>
</feature>
<organism evidence="5 6">
    <name type="scientific">Candidatus Wolfebacteria bacterium GW2011_GWC2_39_22</name>
    <dbReference type="NCBI Taxonomy" id="1619013"/>
    <lineage>
        <taxon>Bacteria</taxon>
        <taxon>Candidatus Wolfeibacteriota</taxon>
    </lineage>
</organism>
<dbReference type="EMBL" id="LBWR01000001">
    <property type="protein sequence ID" value="KKR12488.1"/>
    <property type="molecule type" value="Genomic_DNA"/>
</dbReference>
<reference evidence="5 6" key="1">
    <citation type="journal article" date="2015" name="Nature">
        <title>rRNA introns, odd ribosomes, and small enigmatic genomes across a large radiation of phyla.</title>
        <authorList>
            <person name="Brown C.T."/>
            <person name="Hug L.A."/>
            <person name="Thomas B.C."/>
            <person name="Sharon I."/>
            <person name="Castelle C.J."/>
            <person name="Singh A."/>
            <person name="Wilkins M.J."/>
            <person name="Williams K.H."/>
            <person name="Banfield J.F."/>
        </authorList>
    </citation>
    <scope>NUCLEOTIDE SEQUENCE [LARGE SCALE GENOMIC DNA]</scope>
</reference>
<evidence type="ECO:0000259" key="4">
    <source>
        <dbReference type="Pfam" id="PF08241"/>
    </source>
</evidence>
<dbReference type="PANTHER" id="PTHR44942">
    <property type="entry name" value="METHYLTRANSF_11 DOMAIN-CONTAINING PROTEIN"/>
    <property type="match status" value="1"/>
</dbReference>
<keyword evidence="2 5" id="KW-0489">Methyltransferase</keyword>
<proteinExistence type="inferred from homology"/>
<dbReference type="CDD" id="cd02440">
    <property type="entry name" value="AdoMet_MTases"/>
    <property type="match status" value="1"/>
</dbReference>
<keyword evidence="3" id="KW-0808">Transferase</keyword>
<dbReference type="InterPro" id="IPR013216">
    <property type="entry name" value="Methyltransf_11"/>
</dbReference>
<dbReference type="PANTHER" id="PTHR44942:SF4">
    <property type="entry name" value="METHYLTRANSFERASE TYPE 11 DOMAIN-CONTAINING PROTEIN"/>
    <property type="match status" value="1"/>
</dbReference>
<dbReference type="GO" id="GO:0032259">
    <property type="term" value="P:methylation"/>
    <property type="evidence" value="ECO:0007669"/>
    <property type="project" value="UniProtKB-KW"/>
</dbReference>
<dbReference type="InterPro" id="IPR029063">
    <property type="entry name" value="SAM-dependent_MTases_sf"/>
</dbReference>
<evidence type="ECO:0000256" key="2">
    <source>
        <dbReference type="ARBA" id="ARBA00022603"/>
    </source>
</evidence>
<sequence>MTMTIDYDHQATKWHRDEPKHKSDFCGRPETYAIIESLGADQIVLDIGCGEGYFTRKIARIAKHVIGVDLSEEMIKLAIAREQIDTLGIDYRVGNAVDLISIKDSEIDLCVGTYITNYLNQEDLLKFYKEISRVTKSRGKFILLMPHPILELITDFGDAAKYEIDTYDYIKSRGKQFKAKLKTVQGDFFEVGVIHTTLQDHFTAILNAGLKVLNIKEPVFPEEIADQYALFNKIRGKVACMIIIGEK</sequence>
<evidence type="ECO:0000256" key="1">
    <source>
        <dbReference type="ARBA" id="ARBA00008361"/>
    </source>
</evidence>
<dbReference type="SUPFAM" id="SSF53335">
    <property type="entry name" value="S-adenosyl-L-methionine-dependent methyltransferases"/>
    <property type="match status" value="1"/>
</dbReference>
<dbReference type="STRING" id="1619013.UT41_C0001G0032"/>
<comment type="similarity">
    <text evidence="1">Belongs to the methyltransferase superfamily.</text>
</comment>